<evidence type="ECO:0000259" key="6">
    <source>
        <dbReference type="PROSITE" id="PS51198"/>
    </source>
</evidence>
<dbReference type="GO" id="GO:0043138">
    <property type="term" value="F:3'-5' DNA helicase activity"/>
    <property type="evidence" value="ECO:0007669"/>
    <property type="project" value="UniProtKB-EC"/>
</dbReference>
<dbReference type="InterPro" id="IPR027785">
    <property type="entry name" value="UvrD-like_helicase_C"/>
</dbReference>
<protein>
    <submittedName>
        <fullName evidence="7">REP HELICASE</fullName>
    </submittedName>
</protein>
<keyword evidence="3 5" id="KW-0347">Helicase</keyword>
<accession>A0A8S5RYF6</accession>
<dbReference type="InterPro" id="IPR000212">
    <property type="entry name" value="DNA_helicase_UvrD/REP"/>
</dbReference>
<name>A0A8S5RYF6_9CAUD</name>
<dbReference type="SUPFAM" id="SSF52540">
    <property type="entry name" value="P-loop containing nucleoside triphosphate hydrolases"/>
    <property type="match status" value="1"/>
</dbReference>
<dbReference type="GO" id="GO:0003677">
    <property type="term" value="F:DNA binding"/>
    <property type="evidence" value="ECO:0007669"/>
    <property type="project" value="InterPro"/>
</dbReference>
<dbReference type="InterPro" id="IPR027417">
    <property type="entry name" value="P-loop_NTPase"/>
</dbReference>
<dbReference type="GO" id="GO:0016787">
    <property type="term" value="F:hydrolase activity"/>
    <property type="evidence" value="ECO:0007669"/>
    <property type="project" value="UniProtKB-UniRule"/>
</dbReference>
<evidence type="ECO:0000256" key="4">
    <source>
        <dbReference type="ARBA" id="ARBA00022840"/>
    </source>
</evidence>
<dbReference type="GO" id="GO:0005524">
    <property type="term" value="F:ATP binding"/>
    <property type="evidence" value="ECO:0007669"/>
    <property type="project" value="UniProtKB-UniRule"/>
</dbReference>
<reference evidence="7" key="1">
    <citation type="journal article" date="2021" name="Proc. Natl. Acad. Sci. U.S.A.">
        <title>A Catalog of Tens of Thousands of Viruses from Human Metagenomes Reveals Hidden Associations with Chronic Diseases.</title>
        <authorList>
            <person name="Tisza M.J."/>
            <person name="Buck C.B."/>
        </authorList>
    </citation>
    <scope>NUCLEOTIDE SEQUENCE</scope>
    <source>
        <strain evidence="7">CtNQV2</strain>
    </source>
</reference>
<keyword evidence="4 5" id="KW-0067">ATP-binding</keyword>
<feature type="domain" description="UvrD-like helicase ATP-binding" evidence="6">
    <location>
        <begin position="30"/>
        <end position="299"/>
    </location>
</feature>
<dbReference type="PANTHER" id="PTHR11070:SF2">
    <property type="entry name" value="ATP-DEPENDENT DNA HELICASE SRS2"/>
    <property type="match status" value="1"/>
</dbReference>
<dbReference type="GO" id="GO:0000725">
    <property type="term" value="P:recombinational repair"/>
    <property type="evidence" value="ECO:0007669"/>
    <property type="project" value="TreeGrafter"/>
</dbReference>
<dbReference type="Gene3D" id="3.40.50.300">
    <property type="entry name" value="P-loop containing nucleotide triphosphate hydrolases"/>
    <property type="match status" value="2"/>
</dbReference>
<sequence length="620" mass="70592">MKEEELPKKKRGRKKKIVEPAQIMSGFIPSKYQQDIFDFIQHGNGNSVINALAGSGKTSTIVNAVKLIPSTCNALFIAFNKEIVKELEKKLAGVKNVQVKTLHSLGLLMIRRNFGTNIEIDEYKYRTFIKKNIKQLSSADFDKMTTKLMQQYTDNVIQLCDLGRYNLAQCEKDLLQVSARHDIPIIDDECNAVLNVMKWGRENTTSIDFTDMVWLPYELTLNPIGLQYDYIFIDECQDLNAAQRELFLRCFRRGTRFIAVGDKKQAIYSFAGADAESFAKLQNLPNTTTLPLPISYRCPKKVVNLANQFVDTMECREGAPDGEIVHNVSIKDIHDGDMVLCRTKMPLIKLYMRYLRMGVKSYVRGQDIGLNLLRMVDKTEQIVLNVSLQKDGVFARLYDDLFEERNRLMIKRGMDLEDATLSNQIMNKYDSIKALEILAEGLTSARDLHDRIENVFAESADGVCLSTIHKAKGLEANNVYILCKTLMPSRLATQDWEKEQEQNLMYVAYTRAKYKLGFVSETEISPSAGMIDPSAALTELNYIENKICKLLNKTPQVIMDATEVAQYNLKSATIIEEKETNHAEISSNNNEDSDSETMKKLLELVKKKGGIEKFEKFLEQ</sequence>
<evidence type="ECO:0000256" key="1">
    <source>
        <dbReference type="ARBA" id="ARBA00022741"/>
    </source>
</evidence>
<keyword evidence="1 5" id="KW-0547">Nucleotide-binding</keyword>
<evidence type="ECO:0000256" key="3">
    <source>
        <dbReference type="ARBA" id="ARBA00022806"/>
    </source>
</evidence>
<organism evidence="7">
    <name type="scientific">Myoviridae sp. ctNQV2</name>
    <dbReference type="NCBI Taxonomy" id="2827683"/>
    <lineage>
        <taxon>Viruses</taxon>
        <taxon>Duplodnaviria</taxon>
        <taxon>Heunggongvirae</taxon>
        <taxon>Uroviricota</taxon>
        <taxon>Caudoviricetes</taxon>
    </lineage>
</organism>
<dbReference type="InterPro" id="IPR014016">
    <property type="entry name" value="UvrD-like_ATP-bd"/>
</dbReference>
<proteinExistence type="predicted"/>
<evidence type="ECO:0000256" key="2">
    <source>
        <dbReference type="ARBA" id="ARBA00022801"/>
    </source>
</evidence>
<feature type="binding site" evidence="5">
    <location>
        <begin position="51"/>
        <end position="58"/>
    </location>
    <ligand>
        <name>ATP</name>
        <dbReference type="ChEBI" id="CHEBI:30616"/>
    </ligand>
</feature>
<evidence type="ECO:0000256" key="5">
    <source>
        <dbReference type="PROSITE-ProRule" id="PRU00560"/>
    </source>
</evidence>
<dbReference type="EMBL" id="BK032510">
    <property type="protein sequence ID" value="DAF43712.1"/>
    <property type="molecule type" value="Genomic_DNA"/>
</dbReference>
<dbReference type="PROSITE" id="PS51198">
    <property type="entry name" value="UVRD_HELICASE_ATP_BIND"/>
    <property type="match status" value="1"/>
</dbReference>
<keyword evidence="2 5" id="KW-0378">Hydrolase</keyword>
<evidence type="ECO:0000313" key="7">
    <source>
        <dbReference type="EMBL" id="DAF43712.1"/>
    </source>
</evidence>
<dbReference type="PANTHER" id="PTHR11070">
    <property type="entry name" value="UVRD / RECB / PCRA DNA HELICASE FAMILY MEMBER"/>
    <property type="match status" value="1"/>
</dbReference>
<dbReference type="Pfam" id="PF13538">
    <property type="entry name" value="UvrD_C_2"/>
    <property type="match status" value="1"/>
</dbReference>
<dbReference type="Pfam" id="PF00580">
    <property type="entry name" value="UvrD-helicase"/>
    <property type="match status" value="1"/>
</dbReference>